<feature type="compositionally biased region" description="Basic and acidic residues" evidence="1">
    <location>
        <begin position="1"/>
        <end position="17"/>
    </location>
</feature>
<sequence>MDTNKDTCKDSISEKTNHPYLQLDQEEEEETEDALSFCDLPIYGSKQDQTFSSSASQSSSSDQDLFEFFTQDCTNSGANCPVSNIIFCGKLIPFKEPNANTNKILEANKEKKNPNRGWFRWNLRIFRRKGGLSKKINGAKSRCGSGPKYGFSVRRVSIVTWPAKPRWQLLMFGLARFPAASEMGMSEIRSRQSRRSPSTLFRLSPGGDEEKVRKVRGLCGLIRSFGCGVRCRRRRHDDSSAVVKAEKGSISSAC</sequence>
<comment type="caution">
    <text evidence="2">The sequence shown here is derived from an EMBL/GenBank/DDBJ whole genome shotgun (WGS) entry which is preliminary data.</text>
</comment>
<evidence type="ECO:0000313" key="2">
    <source>
        <dbReference type="EMBL" id="GFZ14899.1"/>
    </source>
</evidence>
<dbReference type="PANTHER" id="PTHR34130:SF5">
    <property type="entry name" value="OS08G0243800 PROTEIN"/>
    <property type="match status" value="1"/>
</dbReference>
<organism evidence="2 3">
    <name type="scientific">Actinidia rufa</name>
    <dbReference type="NCBI Taxonomy" id="165716"/>
    <lineage>
        <taxon>Eukaryota</taxon>
        <taxon>Viridiplantae</taxon>
        <taxon>Streptophyta</taxon>
        <taxon>Embryophyta</taxon>
        <taxon>Tracheophyta</taxon>
        <taxon>Spermatophyta</taxon>
        <taxon>Magnoliopsida</taxon>
        <taxon>eudicotyledons</taxon>
        <taxon>Gunneridae</taxon>
        <taxon>Pentapetalae</taxon>
        <taxon>asterids</taxon>
        <taxon>Ericales</taxon>
        <taxon>Actinidiaceae</taxon>
        <taxon>Actinidia</taxon>
    </lineage>
</organism>
<dbReference type="OrthoDB" id="1576948at2759"/>
<dbReference type="PANTHER" id="PTHR34130">
    <property type="entry name" value="OS08G0243800 PROTEIN"/>
    <property type="match status" value="1"/>
</dbReference>
<name>A0A7J0GVM2_9ERIC</name>
<feature type="region of interest" description="Disordered" evidence="1">
    <location>
        <begin position="1"/>
        <end position="33"/>
    </location>
</feature>
<protein>
    <submittedName>
        <fullName evidence="2">Uncharacterized protein</fullName>
    </submittedName>
</protein>
<evidence type="ECO:0000313" key="3">
    <source>
        <dbReference type="Proteomes" id="UP000585474"/>
    </source>
</evidence>
<dbReference type="Proteomes" id="UP000585474">
    <property type="component" value="Unassembled WGS sequence"/>
</dbReference>
<feature type="compositionally biased region" description="Acidic residues" evidence="1">
    <location>
        <begin position="24"/>
        <end position="33"/>
    </location>
</feature>
<proteinExistence type="predicted"/>
<dbReference type="EMBL" id="BJWL01000024">
    <property type="protein sequence ID" value="GFZ14899.1"/>
    <property type="molecule type" value="Genomic_DNA"/>
</dbReference>
<gene>
    <name evidence="2" type="ORF">Acr_24g0010890</name>
</gene>
<reference evidence="2 3" key="1">
    <citation type="submission" date="2019-07" db="EMBL/GenBank/DDBJ databases">
        <title>De Novo Assembly of kiwifruit Actinidia rufa.</title>
        <authorList>
            <person name="Sugita-Konishi S."/>
            <person name="Sato K."/>
            <person name="Mori E."/>
            <person name="Abe Y."/>
            <person name="Kisaki G."/>
            <person name="Hamano K."/>
            <person name="Suezawa K."/>
            <person name="Otani M."/>
            <person name="Fukuda T."/>
            <person name="Manabe T."/>
            <person name="Gomi K."/>
            <person name="Tabuchi M."/>
            <person name="Akimitsu K."/>
            <person name="Kataoka I."/>
        </authorList>
    </citation>
    <scope>NUCLEOTIDE SEQUENCE [LARGE SCALE GENOMIC DNA]</scope>
    <source>
        <strain evidence="3">cv. Fuchu</strain>
    </source>
</reference>
<keyword evidence="3" id="KW-1185">Reference proteome</keyword>
<dbReference type="AlphaFoldDB" id="A0A7J0GVM2"/>
<accession>A0A7J0GVM2</accession>
<evidence type="ECO:0000256" key="1">
    <source>
        <dbReference type="SAM" id="MobiDB-lite"/>
    </source>
</evidence>